<reference evidence="2 3" key="1">
    <citation type="submission" date="2019-02" db="EMBL/GenBank/DDBJ databases">
        <title>Complete Genome Sequence and Methylome Analysis of free living Spirochaetas.</title>
        <authorList>
            <person name="Fomenkov A."/>
            <person name="Dubinina G."/>
            <person name="Leshcheva N."/>
            <person name="Mikheeva N."/>
            <person name="Grabovich M."/>
            <person name="Vincze T."/>
            <person name="Roberts R.J."/>
        </authorList>
    </citation>
    <scope>NUCLEOTIDE SEQUENCE [LARGE SCALE GENOMIC DNA]</scope>
    <source>
        <strain evidence="2 3">K2</strain>
    </source>
</reference>
<dbReference type="KEGG" id="ock:EXM22_14160"/>
<keyword evidence="3" id="KW-1185">Reference proteome</keyword>
<dbReference type="RefSeq" id="WP_149487145.1">
    <property type="nucleotide sequence ID" value="NZ_CP036150.1"/>
</dbReference>
<dbReference type="Pfam" id="PF16314">
    <property type="entry name" value="DUF4954"/>
    <property type="match status" value="1"/>
</dbReference>
<feature type="domain" description="DUF4954" evidence="1">
    <location>
        <begin position="42"/>
        <end position="483"/>
    </location>
</feature>
<dbReference type="EMBL" id="CP036150">
    <property type="protein sequence ID" value="QEN09069.1"/>
    <property type="molecule type" value="Genomic_DNA"/>
</dbReference>
<dbReference type="InterPro" id="IPR032533">
    <property type="entry name" value="DUF4954"/>
</dbReference>
<proteinExistence type="predicted"/>
<sequence>MNTIKKHALNEIGIGFIPREFLPDGKDEYYIRNRQLEETRTYKQLSAQEIEVLVKNSNSADDWNTIYVTENFNPKLVKNNQFHGLIRIGDLENLYLEFHDVPFPVGIYNSKIISCDLGTNVSINNVNLLSHYIIENEVILLNINELITTNYAKFGNGILKEGEEESTRIWIEIANENGGRKVLPYNGMTAGDAWIWSRFREREIIMDKLKLLTQRSFDNKRGYYGRIGTRSVLKHCRILKDVTIGSDAYIKGSNKLKNLTINSRADSPTQIGEGVELVNGIIGYGCHIFYGVKAVRFVMDDHTNLKYGARLINSFLGCNSTISCCEVLNALIYPGHEQHHNSSFLCASTVLGQSNMASGATIGSNHNSRGNDGEILAGRGFWPGLSTSLKHNCRFSSFNLLVKGAYPFEIVNPLPFSLISNDESHDCLRIIPAYWFRYNMYALARNAWKYEDRDMRMEKKHLIIYDYLAPDTINEIFEAMEIIRIQLEHSDEFKQQETFATPHDYLCHEDLPTLHADHFEQGKRSVLILKPCEAYREYRDMLLYYCVKTIVTSNMDVSGLLKKLQGSGNRSSWDNVGGQLIRKSRVMKFLNDVENDLVGSWDEIHEFYLSEAQKYPKEMLEHSISSLKELLHLDNLKEDTASIQNILDRSIHINKKIKDRCYESRLKDYTNPFRNITFSSEKERDAVIGKLEDNSFIQKTLEDSQDLEKLIIKMRKSL</sequence>
<dbReference type="OrthoDB" id="9808076at2"/>
<dbReference type="SUPFAM" id="SSF51161">
    <property type="entry name" value="Trimeric LpxA-like enzymes"/>
    <property type="match status" value="1"/>
</dbReference>
<dbReference type="AlphaFoldDB" id="A0A5C1QPA8"/>
<protein>
    <submittedName>
        <fullName evidence="2">DUF4954 family protein</fullName>
    </submittedName>
</protein>
<evidence type="ECO:0000313" key="2">
    <source>
        <dbReference type="EMBL" id="QEN09069.1"/>
    </source>
</evidence>
<name>A0A5C1QPA8_9SPIO</name>
<accession>A0A5C1QPA8</accession>
<organism evidence="2 3">
    <name type="scientific">Oceanispirochaeta crateris</name>
    <dbReference type="NCBI Taxonomy" id="2518645"/>
    <lineage>
        <taxon>Bacteria</taxon>
        <taxon>Pseudomonadati</taxon>
        <taxon>Spirochaetota</taxon>
        <taxon>Spirochaetia</taxon>
        <taxon>Spirochaetales</taxon>
        <taxon>Spirochaetaceae</taxon>
        <taxon>Oceanispirochaeta</taxon>
    </lineage>
</organism>
<dbReference type="Proteomes" id="UP000324209">
    <property type="component" value="Chromosome"/>
</dbReference>
<dbReference type="Gene3D" id="2.160.10.10">
    <property type="entry name" value="Hexapeptide repeat proteins"/>
    <property type="match status" value="1"/>
</dbReference>
<dbReference type="InterPro" id="IPR011004">
    <property type="entry name" value="Trimer_LpxA-like_sf"/>
</dbReference>
<gene>
    <name evidence="2" type="ORF">EXM22_14160</name>
</gene>
<evidence type="ECO:0000259" key="1">
    <source>
        <dbReference type="Pfam" id="PF16314"/>
    </source>
</evidence>
<evidence type="ECO:0000313" key="3">
    <source>
        <dbReference type="Proteomes" id="UP000324209"/>
    </source>
</evidence>